<name>A0A5J4PWZ7_9ZZZZ</name>
<sequence>MVEMYNSVIHSLHIERLPSKFFKSSELLDMLKDKSIKSFSRMLLIIDEFGREPKQVMDFGNSRSQMVKLLCERYDTVACGHTE</sequence>
<gene>
    <name evidence="1" type="ORF">EZS27_035878</name>
</gene>
<protein>
    <submittedName>
        <fullName evidence="1">Uncharacterized protein</fullName>
    </submittedName>
</protein>
<evidence type="ECO:0000313" key="1">
    <source>
        <dbReference type="EMBL" id="KAA6313331.1"/>
    </source>
</evidence>
<accession>A0A5J4PWZ7</accession>
<proteinExistence type="predicted"/>
<dbReference type="AlphaFoldDB" id="A0A5J4PWZ7"/>
<dbReference type="EMBL" id="SNRY01006107">
    <property type="protein sequence ID" value="KAA6313331.1"/>
    <property type="molecule type" value="Genomic_DNA"/>
</dbReference>
<reference evidence="1" key="1">
    <citation type="submission" date="2019-03" db="EMBL/GenBank/DDBJ databases">
        <title>Single cell metagenomics reveals metabolic interactions within the superorganism composed of flagellate Streblomastix strix and complex community of Bacteroidetes bacteria on its surface.</title>
        <authorList>
            <person name="Treitli S.C."/>
            <person name="Kolisko M."/>
            <person name="Husnik F."/>
            <person name="Keeling P."/>
            <person name="Hampl V."/>
        </authorList>
    </citation>
    <scope>NUCLEOTIDE SEQUENCE</scope>
    <source>
        <strain evidence="1">STM</strain>
    </source>
</reference>
<organism evidence="1">
    <name type="scientific">termite gut metagenome</name>
    <dbReference type="NCBI Taxonomy" id="433724"/>
    <lineage>
        <taxon>unclassified sequences</taxon>
        <taxon>metagenomes</taxon>
        <taxon>organismal metagenomes</taxon>
    </lineage>
</organism>
<comment type="caution">
    <text evidence="1">The sequence shown here is derived from an EMBL/GenBank/DDBJ whole genome shotgun (WGS) entry which is preliminary data.</text>
</comment>